<dbReference type="InterPro" id="IPR029044">
    <property type="entry name" value="Nucleotide-diphossugar_trans"/>
</dbReference>
<dbReference type="EMBL" id="JACHVT010000001">
    <property type="protein sequence ID" value="MBB2985470.1"/>
    <property type="molecule type" value="Genomic_DNA"/>
</dbReference>
<feature type="domain" description="Glycosyltransferase 2-like" evidence="1">
    <location>
        <begin position="8"/>
        <end position="174"/>
    </location>
</feature>
<organism evidence="2 3">
    <name type="scientific">Terracoccus luteus</name>
    <dbReference type="NCBI Taxonomy" id="53356"/>
    <lineage>
        <taxon>Bacteria</taxon>
        <taxon>Bacillati</taxon>
        <taxon>Actinomycetota</taxon>
        <taxon>Actinomycetes</taxon>
        <taxon>Micrococcales</taxon>
        <taxon>Intrasporangiaceae</taxon>
        <taxon>Terracoccus</taxon>
    </lineage>
</organism>
<accession>A0A839PMJ6</accession>
<dbReference type="Proteomes" id="UP000590811">
    <property type="component" value="Unassembled WGS sequence"/>
</dbReference>
<dbReference type="GO" id="GO:0016740">
    <property type="term" value="F:transferase activity"/>
    <property type="evidence" value="ECO:0007669"/>
    <property type="project" value="UniProtKB-KW"/>
</dbReference>
<protein>
    <submittedName>
        <fullName evidence="2">Glycosyltransferase involved in cell wall biosynthesis</fullName>
    </submittedName>
</protein>
<evidence type="ECO:0000259" key="1">
    <source>
        <dbReference type="Pfam" id="PF00535"/>
    </source>
</evidence>
<name>A0A839PMJ6_9MICO</name>
<dbReference type="RefSeq" id="WP_308331243.1">
    <property type="nucleotide sequence ID" value="NZ_JACHVT010000001.1"/>
</dbReference>
<dbReference type="InterPro" id="IPR001173">
    <property type="entry name" value="Glyco_trans_2-like"/>
</dbReference>
<proteinExistence type="predicted"/>
<evidence type="ECO:0000313" key="3">
    <source>
        <dbReference type="Proteomes" id="UP000590811"/>
    </source>
</evidence>
<dbReference type="CDD" id="cd02525">
    <property type="entry name" value="Succinoglycan_BP_ExoA"/>
    <property type="match status" value="1"/>
</dbReference>
<dbReference type="Gene3D" id="3.90.550.10">
    <property type="entry name" value="Spore Coat Polysaccharide Biosynthesis Protein SpsA, Chain A"/>
    <property type="match status" value="1"/>
</dbReference>
<reference evidence="2 3" key="1">
    <citation type="submission" date="2020-08" db="EMBL/GenBank/DDBJ databases">
        <title>Genomic Encyclopedia of Type Strains, Phase IV (KMG-V): Genome sequencing to study the core and pangenomes of soil and plant-associated prokaryotes.</title>
        <authorList>
            <person name="Whitman W."/>
        </authorList>
    </citation>
    <scope>NUCLEOTIDE SEQUENCE [LARGE SCALE GENOMIC DNA]</scope>
    <source>
        <strain evidence="2 3">B3ACCR2</strain>
    </source>
</reference>
<comment type="caution">
    <text evidence="2">The sequence shown here is derived from an EMBL/GenBank/DDBJ whole genome shotgun (WGS) entry which is preliminary data.</text>
</comment>
<evidence type="ECO:0000313" key="2">
    <source>
        <dbReference type="EMBL" id="MBB2985470.1"/>
    </source>
</evidence>
<dbReference type="Pfam" id="PF00535">
    <property type="entry name" value="Glycos_transf_2"/>
    <property type="match status" value="1"/>
</dbReference>
<dbReference type="InterPro" id="IPR050834">
    <property type="entry name" value="Glycosyltransf_2"/>
</dbReference>
<sequence length="322" mass="34772">MQSFPPVSVIMPLLNEERHLADAVNMVLAQDYRGELEVVLALGPSRDRTDEVAERVAAADPRVRLVRNPSGRTPDGLNAAIGAATGEVVVRVDGHAEIPTDYVSTAVAELVRVGADNVGGVMDAQGSTDFERAVAAAMRSPLGVGASRFHTGGSAGESDTVYLGVFRREALERVGGYDPHFARAQDWEMNHRIRQTGGTVWFTPDLRVTYRPRGSFRTLARQYFHYGRWRRVVAAHHEGTINARYLAPPTMVVLTAAGLVAGFVWAPAWVVPAGYVAGVTVGGLAISGGEPVRTRALTPAVLATMHWAWGVGFLTSPRRLIR</sequence>
<dbReference type="AlphaFoldDB" id="A0A839PMJ6"/>
<dbReference type="PANTHER" id="PTHR43685">
    <property type="entry name" value="GLYCOSYLTRANSFERASE"/>
    <property type="match status" value="1"/>
</dbReference>
<dbReference type="PANTHER" id="PTHR43685:SF2">
    <property type="entry name" value="GLYCOSYLTRANSFERASE 2-LIKE DOMAIN-CONTAINING PROTEIN"/>
    <property type="match status" value="1"/>
</dbReference>
<gene>
    <name evidence="2" type="ORF">FHW14_000610</name>
</gene>
<keyword evidence="2" id="KW-0808">Transferase</keyword>
<dbReference type="SUPFAM" id="SSF53448">
    <property type="entry name" value="Nucleotide-diphospho-sugar transferases"/>
    <property type="match status" value="1"/>
</dbReference>